<organism evidence="2 3">
    <name type="scientific">Micromonospora purpureochromogenes</name>
    <dbReference type="NCBI Taxonomy" id="47872"/>
    <lineage>
        <taxon>Bacteria</taxon>
        <taxon>Bacillati</taxon>
        <taxon>Actinomycetota</taxon>
        <taxon>Actinomycetes</taxon>
        <taxon>Micromonosporales</taxon>
        <taxon>Micromonosporaceae</taxon>
        <taxon>Micromonospora</taxon>
    </lineage>
</organism>
<dbReference type="EMBL" id="LT607410">
    <property type="protein sequence ID" value="SCE69754.1"/>
    <property type="molecule type" value="Genomic_DNA"/>
</dbReference>
<sequence length="59" mass="6940">MSKDREGNDRAADEAFEAQRHDRFGKLPPRVEREEQVETADTEPPHEEPEEPPVRREWG</sequence>
<reference evidence="2 3" key="1">
    <citation type="submission" date="2016-06" db="EMBL/GenBank/DDBJ databases">
        <authorList>
            <person name="Kjaerup R.B."/>
            <person name="Dalgaard T.S."/>
            <person name="Juul-Madsen H.R."/>
        </authorList>
    </citation>
    <scope>NUCLEOTIDE SEQUENCE [LARGE SCALE GENOMIC DNA]</scope>
    <source>
        <strain evidence="2 3">DSM 43821</strain>
    </source>
</reference>
<feature type="compositionally biased region" description="Basic and acidic residues" evidence="1">
    <location>
        <begin position="1"/>
        <end position="36"/>
    </location>
</feature>
<proteinExistence type="predicted"/>
<accession>A0A1C4UDM2</accession>
<feature type="compositionally biased region" description="Basic and acidic residues" evidence="1">
    <location>
        <begin position="43"/>
        <end position="59"/>
    </location>
</feature>
<evidence type="ECO:0000313" key="3">
    <source>
        <dbReference type="Proteomes" id="UP000198228"/>
    </source>
</evidence>
<dbReference type="Proteomes" id="UP000198228">
    <property type="component" value="Chromosome I"/>
</dbReference>
<feature type="region of interest" description="Disordered" evidence="1">
    <location>
        <begin position="1"/>
        <end position="59"/>
    </location>
</feature>
<dbReference type="AlphaFoldDB" id="A0A1C4UDM2"/>
<dbReference type="RefSeq" id="WP_157745755.1">
    <property type="nucleotide sequence ID" value="NZ_LT607410.1"/>
</dbReference>
<evidence type="ECO:0000256" key="1">
    <source>
        <dbReference type="SAM" id="MobiDB-lite"/>
    </source>
</evidence>
<name>A0A1C4UDM2_9ACTN</name>
<evidence type="ECO:0000313" key="2">
    <source>
        <dbReference type="EMBL" id="SCE69754.1"/>
    </source>
</evidence>
<protein>
    <submittedName>
        <fullName evidence="2">Uncharacterized protein</fullName>
    </submittedName>
</protein>
<gene>
    <name evidence="2" type="ORF">GA0074696_0294</name>
</gene>